<dbReference type="InterPro" id="IPR051540">
    <property type="entry name" value="S-2-haloacid_dehalogenase"/>
</dbReference>
<gene>
    <name evidence="3" type="ORF">GCM10009784_27700</name>
</gene>
<protein>
    <submittedName>
        <fullName evidence="3">Haloacid dehalogenase type II</fullName>
    </submittedName>
</protein>
<organism evidence="3 4">
    <name type="scientific">Arthrobacter parietis</name>
    <dbReference type="NCBI Taxonomy" id="271434"/>
    <lineage>
        <taxon>Bacteria</taxon>
        <taxon>Bacillati</taxon>
        <taxon>Actinomycetota</taxon>
        <taxon>Actinomycetes</taxon>
        <taxon>Micrococcales</taxon>
        <taxon>Micrococcaceae</taxon>
        <taxon>Arthrobacter</taxon>
    </lineage>
</organism>
<name>A0ABN3B0T8_9MICC</name>
<dbReference type="NCBIfam" id="TIGR01428">
    <property type="entry name" value="HAD_type_II"/>
    <property type="match status" value="1"/>
</dbReference>
<dbReference type="PANTHER" id="PTHR43316">
    <property type="entry name" value="HYDROLASE, HALOACID DELAHOGENASE-RELATED"/>
    <property type="match status" value="1"/>
</dbReference>
<keyword evidence="2" id="KW-0378">Hydrolase</keyword>
<reference evidence="3 4" key="1">
    <citation type="journal article" date="2019" name="Int. J. Syst. Evol. Microbiol.">
        <title>The Global Catalogue of Microorganisms (GCM) 10K type strain sequencing project: providing services to taxonomists for standard genome sequencing and annotation.</title>
        <authorList>
            <consortium name="The Broad Institute Genomics Platform"/>
            <consortium name="The Broad Institute Genome Sequencing Center for Infectious Disease"/>
            <person name="Wu L."/>
            <person name="Ma J."/>
        </authorList>
    </citation>
    <scope>NUCLEOTIDE SEQUENCE [LARGE SCALE GENOMIC DNA]</scope>
    <source>
        <strain evidence="3 4">JCM 14917</strain>
    </source>
</reference>
<evidence type="ECO:0000256" key="1">
    <source>
        <dbReference type="ARBA" id="ARBA00008106"/>
    </source>
</evidence>
<comment type="similarity">
    <text evidence="1">Belongs to the HAD-like hydrolase superfamily. S-2-haloalkanoic acid dehalogenase family.</text>
</comment>
<dbReference type="InterPro" id="IPR036412">
    <property type="entry name" value="HAD-like_sf"/>
</dbReference>
<dbReference type="Proteomes" id="UP001500974">
    <property type="component" value="Unassembled WGS sequence"/>
</dbReference>
<evidence type="ECO:0000256" key="2">
    <source>
        <dbReference type="ARBA" id="ARBA00022801"/>
    </source>
</evidence>
<dbReference type="InterPro" id="IPR023214">
    <property type="entry name" value="HAD_sf"/>
</dbReference>
<dbReference type="Gene3D" id="1.10.150.240">
    <property type="entry name" value="Putative phosphatase, domain 2"/>
    <property type="match status" value="1"/>
</dbReference>
<dbReference type="InterPro" id="IPR006439">
    <property type="entry name" value="HAD-SF_hydro_IA"/>
</dbReference>
<dbReference type="SFLD" id="SFLDG01129">
    <property type="entry name" value="C1.5:_HAD__Beta-PGM__Phosphata"/>
    <property type="match status" value="1"/>
</dbReference>
<dbReference type="SFLD" id="SFLDS00003">
    <property type="entry name" value="Haloacid_Dehalogenase"/>
    <property type="match status" value="1"/>
</dbReference>
<proteinExistence type="inferred from homology"/>
<sequence length="239" mass="25684">MAGYRRSRKSANVATMTEMPRTIVFDVNETLSDLSPLAKAFEAEGLPPLAARVWFAGILRDGFALTVTNDNPGFAELAKDSLERLCADTRGGGDHAAAVENIMTTLTSLPVHDDVVPGVEALSHQAELVTLSNGATSVADGLFERAGIRGHFARLLSVADAPVWKPGNSAYQYAAMELGRQTQEMLLVAVHPWDIHGAHRAGLRTAWINRTGTSYPEYFDAPDLEVVSLLDLAGAIRAT</sequence>
<dbReference type="PRINTS" id="PR00413">
    <property type="entry name" value="HADHALOGNASE"/>
</dbReference>
<dbReference type="SUPFAM" id="SSF56784">
    <property type="entry name" value="HAD-like"/>
    <property type="match status" value="1"/>
</dbReference>
<dbReference type="Pfam" id="PF00702">
    <property type="entry name" value="Hydrolase"/>
    <property type="match status" value="1"/>
</dbReference>
<accession>A0ABN3B0T8</accession>
<dbReference type="InterPro" id="IPR023198">
    <property type="entry name" value="PGP-like_dom2"/>
</dbReference>
<dbReference type="Gene3D" id="3.40.50.1000">
    <property type="entry name" value="HAD superfamily/HAD-like"/>
    <property type="match status" value="1"/>
</dbReference>
<evidence type="ECO:0000313" key="3">
    <source>
        <dbReference type="EMBL" id="GAA2177358.1"/>
    </source>
</evidence>
<evidence type="ECO:0000313" key="4">
    <source>
        <dbReference type="Proteomes" id="UP001500974"/>
    </source>
</evidence>
<comment type="caution">
    <text evidence="3">The sequence shown here is derived from an EMBL/GenBank/DDBJ whole genome shotgun (WGS) entry which is preliminary data.</text>
</comment>
<dbReference type="PANTHER" id="PTHR43316:SF3">
    <property type="entry name" value="HALOACID DEHALOGENASE, TYPE II (AFU_ORTHOLOGUE AFUA_2G07750)-RELATED"/>
    <property type="match status" value="1"/>
</dbReference>
<keyword evidence="4" id="KW-1185">Reference proteome</keyword>
<dbReference type="EMBL" id="BAAAON010000003">
    <property type="protein sequence ID" value="GAA2177358.1"/>
    <property type="molecule type" value="Genomic_DNA"/>
</dbReference>
<dbReference type="InterPro" id="IPR006328">
    <property type="entry name" value="2-HAD"/>
</dbReference>